<reference evidence="1 2" key="1">
    <citation type="submission" date="2019-06" db="EMBL/GenBank/DDBJ databases">
        <title>Echinicola alkalisoli sp. nov. isolated from saline soil.</title>
        <authorList>
            <person name="Sun J.-Q."/>
            <person name="Xu L."/>
        </authorList>
    </citation>
    <scope>NUCLEOTIDE SEQUENCE [LARGE SCALE GENOMIC DNA]</scope>
    <source>
        <strain evidence="1 2">LN3S3</strain>
    </source>
</reference>
<evidence type="ECO:0008006" key="3">
    <source>
        <dbReference type="Google" id="ProtNLM"/>
    </source>
</evidence>
<accession>A0A514CGQ3</accession>
<dbReference type="OrthoDB" id="2555274at2"/>
<dbReference type="KEGG" id="echi:FKX85_08035"/>
<dbReference type="Gene3D" id="3.20.20.150">
    <property type="entry name" value="Divalent-metal-dependent TIM barrel enzymes"/>
    <property type="match status" value="1"/>
</dbReference>
<dbReference type="EMBL" id="CP041253">
    <property type="protein sequence ID" value="QDH78988.1"/>
    <property type="molecule type" value="Genomic_DNA"/>
</dbReference>
<dbReference type="InterPro" id="IPR036237">
    <property type="entry name" value="Xyl_isomerase-like_sf"/>
</dbReference>
<dbReference type="Proteomes" id="UP000316614">
    <property type="component" value="Chromosome"/>
</dbReference>
<sequence length="295" mass="34002">MIKNTNDGTNVTPYLRVDMNYGGCNDLPDFSSGPKGEDREKHEAIKQAGFQGIQDGDPTLCKELGLELTAHARMNAVGELDELLPKWKDDGYNCATLHVGWGMEDDDEVNRLVEYVLNSSVKFDLPIYIETHRATITQDMWRTVALTKRFPEVRFNGDFSHWYTGQEMVYGGVENKWEFIQPVFDRVRFMHGRIGNPGSIQVDAGNGENQSYVDHFKEMWTRAFQGFLNSAETGDYICFAVELLQADIFYARTFKNANGREQEEGDRWQQALLYKRLAEECWKKAMERSKYQDAR</sequence>
<gene>
    <name evidence="1" type="ORF">FKX85_08035</name>
</gene>
<dbReference type="RefSeq" id="WP_141614241.1">
    <property type="nucleotide sequence ID" value="NZ_CP041253.1"/>
</dbReference>
<dbReference type="SUPFAM" id="SSF51658">
    <property type="entry name" value="Xylose isomerase-like"/>
    <property type="match status" value="1"/>
</dbReference>
<dbReference type="AlphaFoldDB" id="A0A514CGQ3"/>
<proteinExistence type="predicted"/>
<evidence type="ECO:0000313" key="1">
    <source>
        <dbReference type="EMBL" id="QDH78988.1"/>
    </source>
</evidence>
<evidence type="ECO:0000313" key="2">
    <source>
        <dbReference type="Proteomes" id="UP000316614"/>
    </source>
</evidence>
<name>A0A514CGQ3_9BACT</name>
<keyword evidence="2" id="KW-1185">Reference proteome</keyword>
<protein>
    <recommendedName>
        <fullName evidence="3">Sugar phosphate isomerase/epimerase</fullName>
    </recommendedName>
</protein>
<organism evidence="1 2">
    <name type="scientific">Echinicola soli</name>
    <dbReference type="NCBI Taxonomy" id="2591634"/>
    <lineage>
        <taxon>Bacteria</taxon>
        <taxon>Pseudomonadati</taxon>
        <taxon>Bacteroidota</taxon>
        <taxon>Cytophagia</taxon>
        <taxon>Cytophagales</taxon>
        <taxon>Cyclobacteriaceae</taxon>
        <taxon>Echinicola</taxon>
    </lineage>
</organism>